<evidence type="ECO:0000313" key="2">
    <source>
        <dbReference type="Proteomes" id="UP000007374"/>
    </source>
</evidence>
<proteinExistence type="predicted"/>
<dbReference type="STRING" id="721133.SAMN05216176_101359"/>
<dbReference type="AlphaFoldDB" id="K2NZF6"/>
<comment type="caution">
    <text evidence="1">The sequence shown here is derived from an EMBL/GenBank/DDBJ whole genome shotgun (WGS) entry which is preliminary data.</text>
</comment>
<protein>
    <submittedName>
        <fullName evidence="1">Uncharacterized protein</fullName>
    </submittedName>
</protein>
<dbReference type="EMBL" id="AMSI01000003">
    <property type="protein sequence ID" value="EKF43309.1"/>
    <property type="molecule type" value="Genomic_DNA"/>
</dbReference>
<accession>K2NZF6</accession>
<dbReference type="PATRIC" id="fig|1231190.3.peg.990"/>
<dbReference type="OrthoDB" id="8456513at2"/>
<keyword evidence="2" id="KW-1185">Reference proteome</keyword>
<name>K2NZF6_9HYPH</name>
<evidence type="ECO:0000313" key="1">
    <source>
        <dbReference type="EMBL" id="EKF43309.1"/>
    </source>
</evidence>
<reference evidence="1 2" key="1">
    <citation type="journal article" date="2012" name="J. Bacteriol.">
        <title>Genome Sequence of Nitratireductor indicus Type Strain C115.</title>
        <authorList>
            <person name="Lai Q."/>
            <person name="Li G."/>
            <person name="Yu Z."/>
            <person name="Shao Z."/>
        </authorList>
    </citation>
    <scope>NUCLEOTIDE SEQUENCE [LARGE SCALE GENOMIC DNA]</scope>
    <source>
        <strain evidence="1 2">C115</strain>
    </source>
</reference>
<sequence>MKVSDLSAEHYMAIDAMKDQLLIVLINRLGGKVDLPVSEIDGTGGCYLMMRLDEQSRTFEFEVRRKGS</sequence>
<dbReference type="RefSeq" id="WP_009449499.1">
    <property type="nucleotide sequence ID" value="NZ_AMSI01000003.1"/>
</dbReference>
<organism evidence="1 2">
    <name type="scientific">Nitratireductor indicus C115</name>
    <dbReference type="NCBI Taxonomy" id="1231190"/>
    <lineage>
        <taxon>Bacteria</taxon>
        <taxon>Pseudomonadati</taxon>
        <taxon>Pseudomonadota</taxon>
        <taxon>Alphaproteobacteria</taxon>
        <taxon>Hyphomicrobiales</taxon>
        <taxon>Phyllobacteriaceae</taxon>
        <taxon>Nitratireductor</taxon>
    </lineage>
</organism>
<dbReference type="Proteomes" id="UP000007374">
    <property type="component" value="Unassembled WGS sequence"/>
</dbReference>
<gene>
    <name evidence="1" type="ORF">NA8A_04738</name>
</gene>